<evidence type="ECO:0000256" key="6">
    <source>
        <dbReference type="ARBA" id="ARBA00022989"/>
    </source>
</evidence>
<sequence length="294" mass="32152">MGVKTKEHIWEYLGASAMAASINYPLWRVSAMGQSGFVVQTAVSSGGSAASLQRVLAPYMYAFSPPYKGMMATIAGMTWARAAIFFWSDYGREMIQFNFPDIPGYVAILLPPLVVSTGVQIVNMPLVRSTITLQNPSSDLPNIRASLRFIYEKHGLGGLWHGTSAGILKTVPKYCTAVFVKDYMEMNLPEVDPSSPTYKSDSLIRSATKSVIAGVAGAALTNPLDVIRNEMFKTNQNLKETVVGLHKKGGWQVFARGMGKNLVAVSIPVASTIFFTDMLIQYNKSRCNDIESEN</sequence>
<evidence type="ECO:0000256" key="3">
    <source>
        <dbReference type="ARBA" id="ARBA00022448"/>
    </source>
</evidence>
<dbReference type="InterPro" id="IPR023395">
    <property type="entry name" value="MCP_dom_sf"/>
</dbReference>
<dbReference type="EMBL" id="HBEU01001668">
    <property type="protein sequence ID" value="CAD8574965.1"/>
    <property type="molecule type" value="Transcribed_RNA"/>
</dbReference>
<evidence type="ECO:0000256" key="7">
    <source>
        <dbReference type="ARBA" id="ARBA00023136"/>
    </source>
</evidence>
<keyword evidence="6" id="KW-1133">Transmembrane helix</keyword>
<evidence type="ECO:0000313" key="10">
    <source>
        <dbReference type="EMBL" id="CAD8574965.1"/>
    </source>
</evidence>
<feature type="repeat" description="Solcar" evidence="8">
    <location>
        <begin position="103"/>
        <end position="187"/>
    </location>
</feature>
<evidence type="ECO:0000256" key="8">
    <source>
        <dbReference type="PROSITE-ProRule" id="PRU00282"/>
    </source>
</evidence>
<comment type="subcellular location">
    <subcellularLocation>
        <location evidence="1">Membrane</location>
        <topology evidence="1">Multi-pass membrane protein</topology>
    </subcellularLocation>
</comment>
<dbReference type="SUPFAM" id="SSF103506">
    <property type="entry name" value="Mitochondrial carrier"/>
    <property type="match status" value="1"/>
</dbReference>
<gene>
    <name evidence="10" type="ORF">LDAN0322_LOCUS1110</name>
</gene>
<dbReference type="Pfam" id="PF00153">
    <property type="entry name" value="Mito_carr"/>
    <property type="match status" value="1"/>
</dbReference>
<evidence type="ECO:0008006" key="11">
    <source>
        <dbReference type="Google" id="ProtNLM"/>
    </source>
</evidence>
<protein>
    <recommendedName>
        <fullName evidence="11">Mitochondrial carrier protein</fullName>
    </recommendedName>
</protein>
<keyword evidence="3 9" id="KW-0813">Transport</keyword>
<keyword evidence="5" id="KW-0677">Repeat</keyword>
<evidence type="ECO:0000256" key="4">
    <source>
        <dbReference type="ARBA" id="ARBA00022692"/>
    </source>
</evidence>
<organism evidence="10">
    <name type="scientific">Leptocylindrus aporus</name>
    <dbReference type="NCBI Taxonomy" id="1398097"/>
    <lineage>
        <taxon>Eukaryota</taxon>
        <taxon>Sar</taxon>
        <taxon>Stramenopiles</taxon>
        <taxon>Ochrophyta</taxon>
        <taxon>Bacillariophyta</taxon>
        <taxon>Coscinodiscophyceae</taxon>
        <taxon>Chaetocerotophycidae</taxon>
        <taxon>Leptocylindrales</taxon>
        <taxon>Leptocylindraceae</taxon>
        <taxon>Leptocylindrus</taxon>
    </lineage>
</organism>
<name>A0A7S0KAL9_9STRA</name>
<keyword evidence="4 8" id="KW-0812">Transmembrane</keyword>
<evidence type="ECO:0000256" key="5">
    <source>
        <dbReference type="ARBA" id="ARBA00022737"/>
    </source>
</evidence>
<evidence type="ECO:0000256" key="1">
    <source>
        <dbReference type="ARBA" id="ARBA00004141"/>
    </source>
</evidence>
<proteinExistence type="inferred from homology"/>
<dbReference type="Gene3D" id="1.50.40.10">
    <property type="entry name" value="Mitochondrial carrier domain"/>
    <property type="match status" value="1"/>
</dbReference>
<reference evidence="10" key="1">
    <citation type="submission" date="2021-01" db="EMBL/GenBank/DDBJ databases">
        <authorList>
            <person name="Corre E."/>
            <person name="Pelletier E."/>
            <person name="Niang G."/>
            <person name="Scheremetjew M."/>
            <person name="Finn R."/>
            <person name="Kale V."/>
            <person name="Holt S."/>
            <person name="Cochrane G."/>
            <person name="Meng A."/>
            <person name="Brown T."/>
            <person name="Cohen L."/>
        </authorList>
    </citation>
    <scope>NUCLEOTIDE SEQUENCE</scope>
    <source>
        <strain evidence="10">B651</strain>
    </source>
</reference>
<keyword evidence="7 8" id="KW-0472">Membrane</keyword>
<evidence type="ECO:0000256" key="9">
    <source>
        <dbReference type="RuleBase" id="RU000488"/>
    </source>
</evidence>
<dbReference type="InterPro" id="IPR018108">
    <property type="entry name" value="MCP_transmembrane"/>
</dbReference>
<dbReference type="GO" id="GO:0016020">
    <property type="term" value="C:membrane"/>
    <property type="evidence" value="ECO:0007669"/>
    <property type="project" value="UniProtKB-SubCell"/>
</dbReference>
<accession>A0A7S0KAL9</accession>
<dbReference type="AlphaFoldDB" id="A0A7S0KAL9"/>
<evidence type="ECO:0000256" key="2">
    <source>
        <dbReference type="ARBA" id="ARBA00006375"/>
    </source>
</evidence>
<feature type="repeat" description="Solcar" evidence="8">
    <location>
        <begin position="201"/>
        <end position="282"/>
    </location>
</feature>
<dbReference type="PROSITE" id="PS50920">
    <property type="entry name" value="SOLCAR"/>
    <property type="match status" value="2"/>
</dbReference>
<comment type="similarity">
    <text evidence="2 9">Belongs to the mitochondrial carrier (TC 2.A.29) family.</text>
</comment>
<dbReference type="PANTHER" id="PTHR45667">
    <property type="entry name" value="S-ADENOSYLMETHIONINE MITOCHONDRIAL CARRIER PROTEIN"/>
    <property type="match status" value="1"/>
</dbReference>